<reference evidence="2 3" key="1">
    <citation type="journal article" date="2014" name="Am. J. Bot.">
        <title>Genome assembly and annotation for red clover (Trifolium pratense; Fabaceae).</title>
        <authorList>
            <person name="Istvanek J."/>
            <person name="Jaros M."/>
            <person name="Krenek A."/>
            <person name="Repkova J."/>
        </authorList>
    </citation>
    <scope>NUCLEOTIDE SEQUENCE [LARGE SCALE GENOMIC DNA]</scope>
    <source>
        <strain evidence="3">cv. Tatra</strain>
        <tissue evidence="2">Young leaves</tissue>
    </source>
</reference>
<comment type="caution">
    <text evidence="2">The sequence shown here is derived from an EMBL/GenBank/DDBJ whole genome shotgun (WGS) entry which is preliminary data.</text>
</comment>
<gene>
    <name evidence="2" type="ORF">L195_g053260</name>
</gene>
<proteinExistence type="predicted"/>
<dbReference type="Proteomes" id="UP000236291">
    <property type="component" value="Unassembled WGS sequence"/>
</dbReference>
<feature type="compositionally biased region" description="Polar residues" evidence="1">
    <location>
        <begin position="50"/>
        <end position="61"/>
    </location>
</feature>
<evidence type="ECO:0000313" key="2">
    <source>
        <dbReference type="EMBL" id="PNX62951.1"/>
    </source>
</evidence>
<name>A0A2K3K9I2_TRIPR</name>
<reference evidence="2 3" key="2">
    <citation type="journal article" date="2017" name="Front. Plant Sci.">
        <title>Gene Classification and Mining of Molecular Markers Useful in Red Clover (Trifolium pratense) Breeding.</title>
        <authorList>
            <person name="Istvanek J."/>
            <person name="Dluhosova J."/>
            <person name="Dluhos P."/>
            <person name="Patkova L."/>
            <person name="Nedelnik J."/>
            <person name="Repkova J."/>
        </authorList>
    </citation>
    <scope>NUCLEOTIDE SEQUENCE [LARGE SCALE GENOMIC DNA]</scope>
    <source>
        <strain evidence="3">cv. Tatra</strain>
        <tissue evidence="2">Young leaves</tissue>
    </source>
</reference>
<organism evidence="2 3">
    <name type="scientific">Trifolium pratense</name>
    <name type="common">Red clover</name>
    <dbReference type="NCBI Taxonomy" id="57577"/>
    <lineage>
        <taxon>Eukaryota</taxon>
        <taxon>Viridiplantae</taxon>
        <taxon>Streptophyta</taxon>
        <taxon>Embryophyta</taxon>
        <taxon>Tracheophyta</taxon>
        <taxon>Spermatophyta</taxon>
        <taxon>Magnoliopsida</taxon>
        <taxon>eudicotyledons</taxon>
        <taxon>Gunneridae</taxon>
        <taxon>Pentapetalae</taxon>
        <taxon>rosids</taxon>
        <taxon>fabids</taxon>
        <taxon>Fabales</taxon>
        <taxon>Fabaceae</taxon>
        <taxon>Papilionoideae</taxon>
        <taxon>50 kb inversion clade</taxon>
        <taxon>NPAAA clade</taxon>
        <taxon>Hologalegina</taxon>
        <taxon>IRL clade</taxon>
        <taxon>Trifolieae</taxon>
        <taxon>Trifolium</taxon>
    </lineage>
</organism>
<sequence>MARPGETKTESLGSLDESQRAARLASTPRTDSSLQARLESKPSFVCSATGFHSNPPKNSSFDVPDQK</sequence>
<evidence type="ECO:0000313" key="3">
    <source>
        <dbReference type="Proteomes" id="UP000236291"/>
    </source>
</evidence>
<accession>A0A2K3K9I2</accession>
<dbReference type="EMBL" id="ASHM01089036">
    <property type="protein sequence ID" value="PNX62951.1"/>
    <property type="molecule type" value="Genomic_DNA"/>
</dbReference>
<dbReference type="AlphaFoldDB" id="A0A2K3K9I2"/>
<evidence type="ECO:0000256" key="1">
    <source>
        <dbReference type="SAM" id="MobiDB-lite"/>
    </source>
</evidence>
<protein>
    <submittedName>
        <fullName evidence="2">Uncharacterized protein</fullName>
    </submittedName>
</protein>
<feature type="region of interest" description="Disordered" evidence="1">
    <location>
        <begin position="1"/>
        <end position="67"/>
    </location>
</feature>